<dbReference type="AlphaFoldDB" id="A0A4Z0A456"/>
<comment type="caution">
    <text evidence="2">The sequence shown here is derived from an EMBL/GenBank/DDBJ whole genome shotgun (WGS) entry which is preliminary data.</text>
</comment>
<name>A0A4Z0A456_9AGAM</name>
<dbReference type="EMBL" id="SFCI01000335">
    <property type="protein sequence ID" value="TFY80468.1"/>
    <property type="molecule type" value="Genomic_DNA"/>
</dbReference>
<dbReference type="Proteomes" id="UP000298061">
    <property type="component" value="Unassembled WGS sequence"/>
</dbReference>
<gene>
    <name evidence="2" type="ORF">EWM64_g3542</name>
</gene>
<evidence type="ECO:0000313" key="2">
    <source>
        <dbReference type="EMBL" id="TFY80468.1"/>
    </source>
</evidence>
<proteinExistence type="predicted"/>
<accession>A0A4Z0A456</accession>
<keyword evidence="3" id="KW-1185">Reference proteome</keyword>
<dbReference type="GO" id="GO:0003729">
    <property type="term" value="F:mRNA binding"/>
    <property type="evidence" value="ECO:0007669"/>
    <property type="project" value="InterPro"/>
</dbReference>
<organism evidence="2 3">
    <name type="scientific">Hericium alpestre</name>
    <dbReference type="NCBI Taxonomy" id="135208"/>
    <lineage>
        <taxon>Eukaryota</taxon>
        <taxon>Fungi</taxon>
        <taxon>Dikarya</taxon>
        <taxon>Basidiomycota</taxon>
        <taxon>Agaricomycotina</taxon>
        <taxon>Agaricomycetes</taxon>
        <taxon>Russulales</taxon>
        <taxon>Hericiaceae</taxon>
        <taxon>Hericium</taxon>
    </lineage>
</organism>
<protein>
    <recommendedName>
        <fullName evidence="4">HicA protein</fullName>
    </recommendedName>
</protein>
<dbReference type="PANTHER" id="PTHR40788">
    <property type="entry name" value="CLR5 DOMAIN-CONTAINING PROTEIN-RELATED"/>
    <property type="match status" value="1"/>
</dbReference>
<sequence>MQTSQNENNGGPPPMKWERFVKMMNDMGFTHDDSPPGSAVRFDPPESSGVRSITFHQPHPNPTIPPDMLKKFAKQLHEYYGWPEDILLEYFEA</sequence>
<reference evidence="2 3" key="1">
    <citation type="submission" date="2019-02" db="EMBL/GenBank/DDBJ databases">
        <title>Genome sequencing of the rare red list fungi Hericium alpestre (H. flagellum).</title>
        <authorList>
            <person name="Buettner E."/>
            <person name="Kellner H."/>
        </authorList>
    </citation>
    <scope>NUCLEOTIDE SEQUENCE [LARGE SCALE GENOMIC DNA]</scope>
    <source>
        <strain evidence="2 3">DSM 108284</strain>
    </source>
</reference>
<evidence type="ECO:0008006" key="4">
    <source>
        <dbReference type="Google" id="ProtNLM"/>
    </source>
</evidence>
<dbReference type="OrthoDB" id="2922289at2759"/>
<dbReference type="Pfam" id="PF07927">
    <property type="entry name" value="HicA_toxin"/>
    <property type="match status" value="1"/>
</dbReference>
<dbReference type="InterPro" id="IPR012933">
    <property type="entry name" value="HicA_mRNA_interferase"/>
</dbReference>
<evidence type="ECO:0000256" key="1">
    <source>
        <dbReference type="SAM" id="MobiDB-lite"/>
    </source>
</evidence>
<dbReference type="PANTHER" id="PTHR40788:SF1">
    <property type="entry name" value="IPA PROTEIN"/>
    <property type="match status" value="1"/>
</dbReference>
<evidence type="ECO:0000313" key="3">
    <source>
        <dbReference type="Proteomes" id="UP000298061"/>
    </source>
</evidence>
<feature type="region of interest" description="Disordered" evidence="1">
    <location>
        <begin position="27"/>
        <end position="51"/>
    </location>
</feature>